<dbReference type="PROSITE" id="PS50975">
    <property type="entry name" value="ATP_GRASP"/>
    <property type="match status" value="1"/>
</dbReference>
<dbReference type="AlphaFoldDB" id="A0A1F5N9P5"/>
<dbReference type="EMBL" id="MFEH01000001">
    <property type="protein sequence ID" value="OGE74386.1"/>
    <property type="molecule type" value="Genomic_DNA"/>
</dbReference>
<keyword evidence="1" id="KW-0547">Nucleotide-binding</keyword>
<dbReference type="Proteomes" id="UP000177610">
    <property type="component" value="Unassembled WGS sequence"/>
</dbReference>
<organism evidence="3 4">
    <name type="scientific">Candidatus Doudnabacteria bacterium RIFCSPHIGHO2_01_FULL_41_86</name>
    <dbReference type="NCBI Taxonomy" id="1817821"/>
    <lineage>
        <taxon>Bacteria</taxon>
        <taxon>Candidatus Doudnaibacteriota</taxon>
    </lineage>
</organism>
<dbReference type="GO" id="GO:0005524">
    <property type="term" value="F:ATP binding"/>
    <property type="evidence" value="ECO:0007669"/>
    <property type="project" value="UniProtKB-UniRule"/>
</dbReference>
<name>A0A1F5N9P5_9BACT</name>
<dbReference type="InterPro" id="IPR011761">
    <property type="entry name" value="ATP-grasp"/>
</dbReference>
<reference evidence="3 4" key="1">
    <citation type="journal article" date="2016" name="Nat. Commun.">
        <title>Thousands of microbial genomes shed light on interconnected biogeochemical processes in an aquifer system.</title>
        <authorList>
            <person name="Anantharaman K."/>
            <person name="Brown C.T."/>
            <person name="Hug L.A."/>
            <person name="Sharon I."/>
            <person name="Castelle C.J."/>
            <person name="Probst A.J."/>
            <person name="Thomas B.C."/>
            <person name="Singh A."/>
            <person name="Wilkins M.J."/>
            <person name="Karaoz U."/>
            <person name="Brodie E.L."/>
            <person name="Williams K.H."/>
            <person name="Hubbard S.S."/>
            <person name="Banfield J.F."/>
        </authorList>
    </citation>
    <scope>NUCLEOTIDE SEQUENCE [LARGE SCALE GENOMIC DNA]</scope>
</reference>
<dbReference type="GO" id="GO:0046872">
    <property type="term" value="F:metal ion binding"/>
    <property type="evidence" value="ECO:0007669"/>
    <property type="project" value="InterPro"/>
</dbReference>
<evidence type="ECO:0000313" key="4">
    <source>
        <dbReference type="Proteomes" id="UP000177610"/>
    </source>
</evidence>
<comment type="caution">
    <text evidence="3">The sequence shown here is derived from an EMBL/GenBank/DDBJ whole genome shotgun (WGS) entry which is preliminary data.</text>
</comment>
<dbReference type="Gene3D" id="3.30.1490.20">
    <property type="entry name" value="ATP-grasp fold, A domain"/>
    <property type="match status" value="1"/>
</dbReference>
<protein>
    <recommendedName>
        <fullName evidence="2">ATP-grasp domain-containing protein</fullName>
    </recommendedName>
</protein>
<gene>
    <name evidence="3" type="ORF">A2717_02490</name>
</gene>
<accession>A0A1F5N9P5</accession>
<sequence>MKTCPYCGNNPIPHFTHKLYESFDILVSPIRRFVFQTRFGKLTDHLATWVAIGFFYLLKPVGLVQINRDINKIIYPRAKVLWEEAQRRGIVIEEIKLFNRSIDLYRAYLQNKPFYFMGLPRMEKVASSNLTWVDDKYLLKKKLLKHHLPVAPGGSFTSLKNALMALETLEKPVIVKPRAGSRGRHTTTFVYTKEDLIQAFKIAKQLCYWVIVEEHLFGDVQRGTVIGGKLVGVLGGSPPRVTGDGKSTIAELIKIKDLNRPSGVKETVVNPYFMERLGLAMQTILPEGKTVDLNEKVGVNYGGTSYDCTDETHPDTKQMLEEAGKVLDCSILGFDFIVPDITKSYKEQKAGIIECNGAPFIQLHHDPLIGNSINAAKYVWDLVE</sequence>
<feature type="domain" description="ATP-grasp" evidence="2">
    <location>
        <begin position="140"/>
        <end position="384"/>
    </location>
</feature>
<evidence type="ECO:0000256" key="1">
    <source>
        <dbReference type="PROSITE-ProRule" id="PRU00409"/>
    </source>
</evidence>
<dbReference type="STRING" id="1817821.A2717_02490"/>
<dbReference type="InterPro" id="IPR013815">
    <property type="entry name" value="ATP_grasp_subdomain_1"/>
</dbReference>
<dbReference type="SUPFAM" id="SSF56059">
    <property type="entry name" value="Glutathione synthetase ATP-binding domain-like"/>
    <property type="match status" value="1"/>
</dbReference>
<evidence type="ECO:0000313" key="3">
    <source>
        <dbReference type="EMBL" id="OGE74386.1"/>
    </source>
</evidence>
<proteinExistence type="predicted"/>
<dbReference type="Gene3D" id="3.30.470.20">
    <property type="entry name" value="ATP-grasp fold, B domain"/>
    <property type="match status" value="1"/>
</dbReference>
<keyword evidence="1" id="KW-0067">ATP-binding</keyword>
<evidence type="ECO:0000259" key="2">
    <source>
        <dbReference type="PROSITE" id="PS50975"/>
    </source>
</evidence>